<protein>
    <recommendedName>
        <fullName evidence="4">Calcineurin-like phosphoesterase domain-containing protein</fullName>
    </recommendedName>
</protein>
<dbReference type="HOGENOM" id="CLU_1913546_0_0_11"/>
<dbReference type="EMBL" id="CP002917">
    <property type="protein sequence ID" value="AEK36749.1"/>
    <property type="molecule type" value="Genomic_DNA"/>
</dbReference>
<dbReference type="KEGG" id="cva:CVAR_1395"/>
<feature type="compositionally biased region" description="Basic residues" evidence="1">
    <location>
        <begin position="108"/>
        <end position="117"/>
    </location>
</feature>
<dbReference type="SUPFAM" id="SSF56300">
    <property type="entry name" value="Metallo-dependent phosphatases"/>
    <property type="match status" value="1"/>
</dbReference>
<dbReference type="Proteomes" id="UP000006659">
    <property type="component" value="Chromosome"/>
</dbReference>
<evidence type="ECO:0008006" key="4">
    <source>
        <dbReference type="Google" id="ProtNLM"/>
    </source>
</evidence>
<accession>G0HCJ6</accession>
<gene>
    <name evidence="2" type="ordered locus">CVAR_1395</name>
</gene>
<dbReference type="STRING" id="858619.CVAR_1395"/>
<evidence type="ECO:0000313" key="2">
    <source>
        <dbReference type="EMBL" id="AEK36749.1"/>
    </source>
</evidence>
<name>G0HCJ6_CORVD</name>
<dbReference type="AlphaFoldDB" id="G0HCJ6"/>
<evidence type="ECO:0000313" key="3">
    <source>
        <dbReference type="Proteomes" id="UP000006659"/>
    </source>
</evidence>
<organism evidence="2 3">
    <name type="scientific">Corynebacterium variabile (strain DSM 44702 / CIP 107183 / JCM 12073 / NCIMB 30131)</name>
    <name type="common">Corynebacterium mooreparkense</name>
    <dbReference type="NCBI Taxonomy" id="858619"/>
    <lineage>
        <taxon>Bacteria</taxon>
        <taxon>Bacillati</taxon>
        <taxon>Actinomycetota</taxon>
        <taxon>Actinomycetes</taxon>
        <taxon>Mycobacteriales</taxon>
        <taxon>Corynebacteriaceae</taxon>
        <taxon>Corynebacterium</taxon>
    </lineage>
</organism>
<reference evidence="2 3" key="1">
    <citation type="journal article" date="2011" name="BMC Genomics">
        <title>Complete genome sequence of Corynebacterium variabile DSM 44702 isolated from the surface of smear-ripened cheeses and insights into cheese ripening and flavor generation.</title>
        <authorList>
            <person name="Schroeder J."/>
            <person name="Maus I."/>
            <person name="Trost E."/>
            <person name="Tauch A."/>
        </authorList>
    </citation>
    <scope>NUCLEOTIDE SEQUENCE [LARGE SCALE GENOMIC DNA]</scope>
    <source>
        <strain evidence="3">DSM 44702 / JCM 12073 / NCIMB 30131</strain>
    </source>
</reference>
<evidence type="ECO:0000256" key="1">
    <source>
        <dbReference type="SAM" id="MobiDB-lite"/>
    </source>
</evidence>
<sequence>MVLDNGSPTRLPLPPMTAAPDTHTIAFIGDLHGNMTAFEYTLTAALRLRVTTIIQAGDFWIYDQPHHPDNLERVITVCGQLSGGGRDTRFQQRGQLFFRTSDTPPHRPPLHHRRRPHNNTDHTGRHTPTTPA</sequence>
<dbReference type="InterPro" id="IPR029052">
    <property type="entry name" value="Metallo-depent_PP-like"/>
</dbReference>
<feature type="region of interest" description="Disordered" evidence="1">
    <location>
        <begin position="98"/>
        <end position="132"/>
    </location>
</feature>
<proteinExistence type="predicted"/>